<reference evidence="5" key="2">
    <citation type="journal article" date="2023" name="Int. J. Syst. Evol. Microbiol.">
        <title>Streptomyces marispadix sp. nov., isolated from marine beach sediment of the Northern Coast of Portugal.</title>
        <authorList>
            <person name="dos Santos J.D.N."/>
            <person name="Vitorino I.R."/>
            <person name="Kallscheuer N."/>
            <person name="Srivastava A."/>
            <person name="Krautwurst S."/>
            <person name="Marz M."/>
            <person name="Jogler C."/>
            <person name="Lobo Da Cunha A."/>
            <person name="Catita J."/>
            <person name="Goncalves H."/>
            <person name="Gonzalez I."/>
            <person name="Reyes F."/>
            <person name="Lage O.M."/>
        </authorList>
    </citation>
    <scope>NUCLEOTIDE SEQUENCE</scope>
    <source>
        <strain evidence="5">M600PL45_2</strain>
    </source>
</reference>
<dbReference type="InterPro" id="IPR036388">
    <property type="entry name" value="WH-like_DNA-bd_sf"/>
</dbReference>
<dbReference type="InterPro" id="IPR001845">
    <property type="entry name" value="HTH_ArsR_DNA-bd_dom"/>
</dbReference>
<keyword evidence="6" id="KW-1185">Reference proteome</keyword>
<dbReference type="Proteomes" id="UP001166784">
    <property type="component" value="Unassembled WGS sequence"/>
</dbReference>
<reference evidence="5" key="1">
    <citation type="submission" date="2022-03" db="EMBL/GenBank/DDBJ databases">
        <authorList>
            <person name="Santos J.D.N."/>
            <person name="Kallscheuer N."/>
            <person name="Jogler C."/>
            <person name="Lage O.M."/>
        </authorList>
    </citation>
    <scope>NUCLEOTIDE SEQUENCE</scope>
    <source>
        <strain evidence="5">M600PL45_2</strain>
    </source>
</reference>
<gene>
    <name evidence="5" type="ORF">MMA15_16685</name>
</gene>
<evidence type="ECO:0000256" key="3">
    <source>
        <dbReference type="ARBA" id="ARBA00023163"/>
    </source>
</evidence>
<evidence type="ECO:0000259" key="4">
    <source>
        <dbReference type="SMART" id="SM00418"/>
    </source>
</evidence>
<dbReference type="SUPFAM" id="SSF46785">
    <property type="entry name" value="Winged helix' DNA-binding domain"/>
    <property type="match status" value="1"/>
</dbReference>
<dbReference type="InterPro" id="IPR036390">
    <property type="entry name" value="WH_DNA-bd_sf"/>
</dbReference>
<dbReference type="PANTHER" id="PTHR43132">
    <property type="entry name" value="ARSENICAL RESISTANCE OPERON REPRESSOR ARSR-RELATED"/>
    <property type="match status" value="1"/>
</dbReference>
<dbReference type="SMART" id="SM00418">
    <property type="entry name" value="HTH_ARSR"/>
    <property type="match status" value="1"/>
</dbReference>
<dbReference type="PANTHER" id="PTHR43132:SF8">
    <property type="entry name" value="HTH-TYPE TRANSCRIPTIONAL REGULATOR KMTR"/>
    <property type="match status" value="1"/>
</dbReference>
<dbReference type="Gene3D" id="1.10.10.10">
    <property type="entry name" value="Winged helix-like DNA-binding domain superfamily/Winged helix DNA-binding domain"/>
    <property type="match status" value="1"/>
</dbReference>
<sequence length="335" mass="36955">MPIRIHFGADDLARTQVASALDPLWETLLSLHLLQERHGETVFGRWRERTRSRLPVSVRNLLFPLAPPRGYSPDFLTPSESADGLEAGLEALRRTSRERLRTDMRRLAASRHVPVWARDVGPRGLERLADAVGSYHELALAPYQSQIRGHLEADRAERAQRMLNGGVAGLLDGLHPNLSWEPPVLELRGTRVDRDMCLHGRGLRLVPSFFCRRNPVTLRDPALQPVLVYPVQHESGWADAERRRRPESRQNPCAALLGRTRAAALEMVASGCTTSELARHLDVSPATASHHTAVLRDAGLITSHRAGGNVRHTLGTLGSALLEQASPTGEALPTA</sequence>
<dbReference type="EMBL" id="JAKWJU010000002">
    <property type="protein sequence ID" value="MCH6161961.1"/>
    <property type="molecule type" value="Genomic_DNA"/>
</dbReference>
<dbReference type="Pfam" id="PF01022">
    <property type="entry name" value="HTH_5"/>
    <property type="match status" value="1"/>
</dbReference>
<comment type="caution">
    <text evidence="5">The sequence shown here is derived from an EMBL/GenBank/DDBJ whole genome shotgun (WGS) entry which is preliminary data.</text>
</comment>
<dbReference type="RefSeq" id="WP_241060697.1">
    <property type="nucleotide sequence ID" value="NZ_JAKWJU010000002.1"/>
</dbReference>
<name>A0ABS9T0Z0_9ACTN</name>
<protein>
    <submittedName>
        <fullName evidence="5">Winged helix-turn-helix domain-containing protein</fullName>
    </submittedName>
</protein>
<keyword evidence="2" id="KW-0238">DNA-binding</keyword>
<keyword evidence="3" id="KW-0804">Transcription</keyword>
<dbReference type="CDD" id="cd00090">
    <property type="entry name" value="HTH_ARSR"/>
    <property type="match status" value="1"/>
</dbReference>
<evidence type="ECO:0000313" key="5">
    <source>
        <dbReference type="EMBL" id="MCH6161961.1"/>
    </source>
</evidence>
<evidence type="ECO:0000256" key="2">
    <source>
        <dbReference type="ARBA" id="ARBA00023125"/>
    </source>
</evidence>
<feature type="domain" description="HTH arsR-type" evidence="4">
    <location>
        <begin position="255"/>
        <end position="323"/>
    </location>
</feature>
<organism evidence="5 6">
    <name type="scientific">Streptomyces marispadix</name>
    <dbReference type="NCBI Taxonomy" id="2922868"/>
    <lineage>
        <taxon>Bacteria</taxon>
        <taxon>Bacillati</taxon>
        <taxon>Actinomycetota</taxon>
        <taxon>Actinomycetes</taxon>
        <taxon>Kitasatosporales</taxon>
        <taxon>Streptomycetaceae</taxon>
        <taxon>Streptomyces</taxon>
    </lineage>
</organism>
<accession>A0ABS9T0Z0</accession>
<evidence type="ECO:0000256" key="1">
    <source>
        <dbReference type="ARBA" id="ARBA00023015"/>
    </source>
</evidence>
<dbReference type="InterPro" id="IPR011991">
    <property type="entry name" value="ArsR-like_HTH"/>
</dbReference>
<evidence type="ECO:0000313" key="6">
    <source>
        <dbReference type="Proteomes" id="UP001166784"/>
    </source>
</evidence>
<proteinExistence type="predicted"/>
<keyword evidence="1" id="KW-0805">Transcription regulation</keyword>
<dbReference type="InterPro" id="IPR051011">
    <property type="entry name" value="Metal_resp_trans_reg"/>
</dbReference>